<feature type="transmembrane region" description="Helical" evidence="1">
    <location>
        <begin position="128"/>
        <end position="152"/>
    </location>
</feature>
<dbReference type="EMBL" id="JBHUMQ010000024">
    <property type="protein sequence ID" value="MFD2694001.1"/>
    <property type="molecule type" value="Genomic_DNA"/>
</dbReference>
<dbReference type="Proteomes" id="UP001597399">
    <property type="component" value="Unassembled WGS sequence"/>
</dbReference>
<feature type="transmembrane region" description="Helical" evidence="1">
    <location>
        <begin position="199"/>
        <end position="221"/>
    </location>
</feature>
<evidence type="ECO:0000256" key="1">
    <source>
        <dbReference type="SAM" id="Phobius"/>
    </source>
</evidence>
<dbReference type="PANTHER" id="PTHR41307">
    <property type="entry name" value="MEMBRANE PROTEIN-RELATED"/>
    <property type="match status" value="1"/>
</dbReference>
<keyword evidence="1" id="KW-1133">Transmembrane helix</keyword>
<dbReference type="RefSeq" id="WP_253063347.1">
    <property type="nucleotide sequence ID" value="NZ_JAMXWM010000020.1"/>
</dbReference>
<keyword evidence="1" id="KW-0472">Membrane</keyword>
<dbReference type="InterPro" id="IPR009214">
    <property type="entry name" value="DUF1129"/>
</dbReference>
<dbReference type="Gene3D" id="1.10.1900.10">
    <property type="entry name" value="c-terminal domain of poly(a) binding protein"/>
    <property type="match status" value="1"/>
</dbReference>
<dbReference type="PANTHER" id="PTHR41307:SF1">
    <property type="entry name" value="MEMBRANE PROTEIN"/>
    <property type="match status" value="1"/>
</dbReference>
<keyword evidence="3" id="KW-1185">Reference proteome</keyword>
<evidence type="ECO:0000313" key="3">
    <source>
        <dbReference type="Proteomes" id="UP001597399"/>
    </source>
</evidence>
<comment type="caution">
    <text evidence="2">The sequence shown here is derived from an EMBL/GenBank/DDBJ whole genome shotgun (WGS) entry which is preliminary data.</text>
</comment>
<organism evidence="2 3">
    <name type="scientific">Sporolactobacillus shoreicorticis</name>
    <dbReference type="NCBI Taxonomy" id="1923877"/>
    <lineage>
        <taxon>Bacteria</taxon>
        <taxon>Bacillati</taxon>
        <taxon>Bacillota</taxon>
        <taxon>Bacilli</taxon>
        <taxon>Bacillales</taxon>
        <taxon>Sporolactobacillaceae</taxon>
        <taxon>Sporolactobacillus</taxon>
    </lineage>
</organism>
<sequence>MIGSKQLVADNNEKRKLLTKENEKYYDDMLVYIRIKSKVSAQESEEILMELLDHLIEGQQDGKTAADIFGKNPKGYADELISELPKETFRTRLPFFGILAGIFISWSLIGRGLFSLITGLFTVLDTRVYLGTVVIETLYWLIFALLMIWFVFRCVERSLFNKKRALLKQMILAGIVGVLGSAPGFILIFFHLVSNFGPSFAFGWLPSLASGALLRIGCFLANKKLNIF</sequence>
<keyword evidence="1" id="KW-0812">Transmembrane</keyword>
<proteinExistence type="predicted"/>
<feature type="transmembrane region" description="Helical" evidence="1">
    <location>
        <begin position="95"/>
        <end position="122"/>
    </location>
</feature>
<name>A0ABW5S2J2_9BACL</name>
<reference evidence="3" key="1">
    <citation type="journal article" date="2019" name="Int. J. Syst. Evol. Microbiol.">
        <title>The Global Catalogue of Microorganisms (GCM) 10K type strain sequencing project: providing services to taxonomists for standard genome sequencing and annotation.</title>
        <authorList>
            <consortium name="The Broad Institute Genomics Platform"/>
            <consortium name="The Broad Institute Genome Sequencing Center for Infectious Disease"/>
            <person name="Wu L."/>
            <person name="Ma J."/>
        </authorList>
    </citation>
    <scope>NUCLEOTIDE SEQUENCE [LARGE SCALE GENOMIC DNA]</scope>
    <source>
        <strain evidence="3">TISTR 2466</strain>
    </source>
</reference>
<dbReference type="Pfam" id="PF06570">
    <property type="entry name" value="DUF1129"/>
    <property type="match status" value="1"/>
</dbReference>
<gene>
    <name evidence="2" type="ORF">ACFSUE_10230</name>
</gene>
<feature type="transmembrane region" description="Helical" evidence="1">
    <location>
        <begin position="172"/>
        <end position="193"/>
    </location>
</feature>
<accession>A0ABW5S2J2</accession>
<protein>
    <submittedName>
        <fullName evidence="2">DUF1129 family protein</fullName>
    </submittedName>
</protein>
<evidence type="ECO:0000313" key="2">
    <source>
        <dbReference type="EMBL" id="MFD2694001.1"/>
    </source>
</evidence>
<dbReference type="SUPFAM" id="SSF158560">
    <property type="entry name" value="BH3980-like"/>
    <property type="match status" value="1"/>
</dbReference>